<dbReference type="Gene3D" id="3.90.1140.10">
    <property type="entry name" value="Cyclic phosphodiesterase"/>
    <property type="match status" value="1"/>
</dbReference>
<keyword evidence="1 2" id="KW-0378">Hydrolase</keyword>
<dbReference type="InterPro" id="IPR004175">
    <property type="entry name" value="RNA_CPDase"/>
</dbReference>
<keyword evidence="3" id="KW-0436">Ligase</keyword>
<feature type="short sequence motif" description="HXTX 2" evidence="2">
    <location>
        <begin position="128"/>
        <end position="131"/>
    </location>
</feature>
<comment type="catalytic activity">
    <reaction evidence="2">
        <text>a 3'-end 2',3'-cyclophospho-ribonucleotide-RNA + H2O = a 3'-end 2'-phospho-ribonucleotide-RNA + H(+)</text>
        <dbReference type="Rhea" id="RHEA:11828"/>
        <dbReference type="Rhea" id="RHEA-COMP:10464"/>
        <dbReference type="Rhea" id="RHEA-COMP:17353"/>
        <dbReference type="ChEBI" id="CHEBI:15377"/>
        <dbReference type="ChEBI" id="CHEBI:15378"/>
        <dbReference type="ChEBI" id="CHEBI:83064"/>
        <dbReference type="ChEBI" id="CHEBI:173113"/>
        <dbReference type="EC" id="3.1.4.58"/>
    </reaction>
</comment>
<accession>A0A0S7BSQ6</accession>
<dbReference type="PATRIC" id="fig|1678840.3.peg.3023"/>
<comment type="similarity">
    <text evidence="2">Belongs to the 2H phosphoesterase superfamily. ThpR family.</text>
</comment>
<dbReference type="RefSeq" id="WP_152024319.1">
    <property type="nucleotide sequence ID" value="NZ_DF968181.1"/>
</dbReference>
<feature type="short sequence motif" description="HXTX 1" evidence="2">
    <location>
        <begin position="42"/>
        <end position="45"/>
    </location>
</feature>
<dbReference type="SUPFAM" id="SSF55144">
    <property type="entry name" value="LigT-like"/>
    <property type="match status" value="1"/>
</dbReference>
<dbReference type="EMBL" id="DF968181">
    <property type="protein sequence ID" value="GAP41547.1"/>
    <property type="molecule type" value="Genomic_DNA"/>
</dbReference>
<dbReference type="InterPro" id="IPR009097">
    <property type="entry name" value="Cyclic_Pdiesterase"/>
</dbReference>
<dbReference type="NCBIfam" id="TIGR02258">
    <property type="entry name" value="2_5_ligase"/>
    <property type="match status" value="1"/>
</dbReference>
<dbReference type="PANTHER" id="PTHR35561">
    <property type="entry name" value="RNA 2',3'-CYCLIC PHOSPHODIESTERASE"/>
    <property type="match status" value="1"/>
</dbReference>
<evidence type="ECO:0000256" key="2">
    <source>
        <dbReference type="HAMAP-Rule" id="MF_01940"/>
    </source>
</evidence>
<organism evidence="3">
    <name type="scientific">Flexilinea flocculi</name>
    <dbReference type="NCBI Taxonomy" id="1678840"/>
    <lineage>
        <taxon>Bacteria</taxon>
        <taxon>Bacillati</taxon>
        <taxon>Chloroflexota</taxon>
        <taxon>Anaerolineae</taxon>
        <taxon>Anaerolineales</taxon>
        <taxon>Anaerolineaceae</taxon>
        <taxon>Flexilinea</taxon>
    </lineage>
</organism>
<comment type="function">
    <text evidence="2">Hydrolyzes RNA 2',3'-cyclic phosphodiester to an RNA 2'-phosphomonoester.</text>
</comment>
<dbReference type="OrthoDB" id="9789350at2"/>
<sequence>MPRLFIAVPISKTSKEIIVKNVLQNPVVKMPDIRWISENNLHITLKFLGEVPIRKVQLLKEIVQKSGLSHDSFKIQLKDSGVFPNKRTPRVLWIGIQPPDALCRLQNDLEKLAFDQGFEKENRPFQPHLTLGRLSDNGHEIAIESLDTVIQTVKEIHFPPFVVDQIQLIESTLTPQGPLYHTIYSQNLKNMLISVQNN</sequence>
<gene>
    <name evidence="3" type="ORF">ATC1_131539</name>
</gene>
<evidence type="ECO:0000256" key="1">
    <source>
        <dbReference type="ARBA" id="ARBA00022801"/>
    </source>
</evidence>
<dbReference type="EC" id="3.1.4.58" evidence="2"/>
<dbReference type="GO" id="GO:0008664">
    <property type="term" value="F:RNA 2',3'-cyclic 3'-phosphodiesterase activity"/>
    <property type="evidence" value="ECO:0007669"/>
    <property type="project" value="UniProtKB-EC"/>
</dbReference>
<dbReference type="Proteomes" id="UP000053370">
    <property type="component" value="Unassembled WGS sequence"/>
</dbReference>
<dbReference type="AlphaFoldDB" id="A0A0S7BSQ6"/>
<dbReference type="STRING" id="1678840.ATC1_131539"/>
<dbReference type="HAMAP" id="MF_01940">
    <property type="entry name" value="RNA_CPDase"/>
    <property type="match status" value="1"/>
</dbReference>
<keyword evidence="4" id="KW-1185">Reference proteome</keyword>
<evidence type="ECO:0000313" key="4">
    <source>
        <dbReference type="Proteomes" id="UP000053370"/>
    </source>
</evidence>
<name>A0A0S7BSQ6_9CHLR</name>
<dbReference type="GO" id="GO:0016874">
    <property type="term" value="F:ligase activity"/>
    <property type="evidence" value="ECO:0007669"/>
    <property type="project" value="UniProtKB-KW"/>
</dbReference>
<reference evidence="3" key="1">
    <citation type="journal article" date="2015" name="Genome Announc.">
        <title>Draft Genome Sequence of Anaerolineae Strain TC1, a Novel Isolate from a Methanogenic Wastewater Treatment System.</title>
        <authorList>
            <person name="Matsuura N."/>
            <person name="Tourlousse D.M."/>
            <person name="Sun L."/>
            <person name="Toyonaga M."/>
            <person name="Kuroda K."/>
            <person name="Ohashi A."/>
            <person name="Cruz R."/>
            <person name="Yamaguchi T."/>
            <person name="Sekiguchi Y."/>
        </authorList>
    </citation>
    <scope>NUCLEOTIDE SEQUENCE [LARGE SCALE GENOMIC DNA]</scope>
    <source>
        <strain evidence="3">TC1</strain>
    </source>
</reference>
<feature type="active site" description="Proton acceptor" evidence="2">
    <location>
        <position position="128"/>
    </location>
</feature>
<feature type="active site" description="Proton donor" evidence="2">
    <location>
        <position position="42"/>
    </location>
</feature>
<dbReference type="GO" id="GO:0004113">
    <property type="term" value="F:2',3'-cyclic-nucleotide 3'-phosphodiesterase activity"/>
    <property type="evidence" value="ECO:0007669"/>
    <property type="project" value="InterPro"/>
</dbReference>
<dbReference type="Pfam" id="PF13563">
    <property type="entry name" value="2_5_RNA_ligase2"/>
    <property type="match status" value="1"/>
</dbReference>
<evidence type="ECO:0000313" key="3">
    <source>
        <dbReference type="EMBL" id="GAP41547.1"/>
    </source>
</evidence>
<dbReference type="PANTHER" id="PTHR35561:SF1">
    <property type="entry name" value="RNA 2',3'-CYCLIC PHOSPHODIESTERASE"/>
    <property type="match status" value="1"/>
</dbReference>
<protein>
    <recommendedName>
        <fullName evidence="2">RNA 2',3'-cyclic phosphodiesterase</fullName>
        <shortName evidence="2">RNA 2',3'-CPDase</shortName>
        <ecNumber evidence="2">3.1.4.58</ecNumber>
    </recommendedName>
</protein>
<proteinExistence type="inferred from homology"/>